<dbReference type="eggNOG" id="ENOG502RKFF">
    <property type="taxonomic scope" value="Eukaryota"/>
</dbReference>
<dbReference type="HOGENOM" id="CLU_059603_2_0_1"/>
<dbReference type="PANTHER" id="PTHR36414:SF1">
    <property type="entry name" value="PROTEIN SUR7"/>
    <property type="match status" value="1"/>
</dbReference>
<evidence type="ECO:0000256" key="2">
    <source>
        <dbReference type="SAM" id="Phobius"/>
    </source>
</evidence>
<dbReference type="OMA" id="FMWTAVA"/>
<feature type="transmembrane region" description="Helical" evidence="2">
    <location>
        <begin position="192"/>
        <end position="215"/>
    </location>
</feature>
<feature type="region of interest" description="Disordered" evidence="1">
    <location>
        <begin position="221"/>
        <end position="256"/>
    </location>
</feature>
<keyword evidence="4" id="KW-1185">Reference proteome</keyword>
<gene>
    <name evidence="3" type="ORF">DOTSEDRAFT_75589</name>
</gene>
<feature type="transmembrane region" description="Helical" evidence="2">
    <location>
        <begin position="119"/>
        <end position="141"/>
    </location>
</feature>
<dbReference type="GO" id="GO:0005938">
    <property type="term" value="C:cell cortex"/>
    <property type="evidence" value="ECO:0007669"/>
    <property type="project" value="TreeGrafter"/>
</dbReference>
<name>M2YJ18_DOTSN</name>
<organism evidence="3 4">
    <name type="scientific">Dothistroma septosporum (strain NZE10 / CBS 128990)</name>
    <name type="common">Red band needle blight fungus</name>
    <name type="synonym">Mycosphaerella pini</name>
    <dbReference type="NCBI Taxonomy" id="675120"/>
    <lineage>
        <taxon>Eukaryota</taxon>
        <taxon>Fungi</taxon>
        <taxon>Dikarya</taxon>
        <taxon>Ascomycota</taxon>
        <taxon>Pezizomycotina</taxon>
        <taxon>Dothideomycetes</taxon>
        <taxon>Dothideomycetidae</taxon>
        <taxon>Mycosphaerellales</taxon>
        <taxon>Mycosphaerellaceae</taxon>
        <taxon>Dothistroma</taxon>
    </lineage>
</organism>
<dbReference type="AlphaFoldDB" id="M2YJ18"/>
<dbReference type="Pfam" id="PF06687">
    <property type="entry name" value="SUR7"/>
    <property type="match status" value="1"/>
</dbReference>
<dbReference type="GO" id="GO:0032185">
    <property type="term" value="P:septin cytoskeleton organization"/>
    <property type="evidence" value="ECO:0007669"/>
    <property type="project" value="TreeGrafter"/>
</dbReference>
<keyword evidence="2" id="KW-0472">Membrane</keyword>
<sequence>MAIARPILGLVAIVLLAGGIVLQFLVILSGLNSTPLNQIYFLQADTNGITNGNDQLRNPARWTYLDICGVGANGHNADCTSTRAALPFDPVRNFGTTTGVPDAFVNHSGYYFYISRFAWVFYLIALFFAVVAFLLSVFALFARLGAYLSGFTVFLAVGMQAIAAALMTAWVIKGRDNFRSAGMNASIGVKAMAFSWSSFAAFFLASVLFCLGGSVGKTKDTGKKSYFGRKGSKRSTRERGSFIDSNSDARVKDEYE</sequence>
<proteinExistence type="predicted"/>
<dbReference type="InterPro" id="IPR009571">
    <property type="entry name" value="SUR7/Rim9-like_fungi"/>
</dbReference>
<keyword evidence="2" id="KW-1133">Transmembrane helix</keyword>
<dbReference type="STRING" id="675120.M2YJ18"/>
<keyword evidence="2" id="KW-0812">Transmembrane</keyword>
<dbReference type="GO" id="GO:0030866">
    <property type="term" value="P:cortical actin cytoskeleton organization"/>
    <property type="evidence" value="ECO:0007669"/>
    <property type="project" value="TreeGrafter"/>
</dbReference>
<dbReference type="OrthoDB" id="5419460at2759"/>
<dbReference type="GO" id="GO:0005886">
    <property type="term" value="C:plasma membrane"/>
    <property type="evidence" value="ECO:0007669"/>
    <property type="project" value="InterPro"/>
</dbReference>
<evidence type="ECO:0000313" key="4">
    <source>
        <dbReference type="Proteomes" id="UP000016933"/>
    </source>
</evidence>
<feature type="transmembrane region" description="Helical" evidence="2">
    <location>
        <begin position="7"/>
        <end position="31"/>
    </location>
</feature>
<reference evidence="3 4" key="2">
    <citation type="journal article" date="2012" name="PLoS Pathog.">
        <title>Diverse lifestyles and strategies of plant pathogenesis encoded in the genomes of eighteen Dothideomycetes fungi.</title>
        <authorList>
            <person name="Ohm R.A."/>
            <person name="Feau N."/>
            <person name="Henrissat B."/>
            <person name="Schoch C.L."/>
            <person name="Horwitz B.A."/>
            <person name="Barry K.W."/>
            <person name="Condon B.J."/>
            <person name="Copeland A.C."/>
            <person name="Dhillon B."/>
            <person name="Glaser F."/>
            <person name="Hesse C.N."/>
            <person name="Kosti I."/>
            <person name="LaButti K."/>
            <person name="Lindquist E.A."/>
            <person name="Lucas S."/>
            <person name="Salamov A.A."/>
            <person name="Bradshaw R.E."/>
            <person name="Ciuffetti L."/>
            <person name="Hamelin R.C."/>
            <person name="Kema G.H.J."/>
            <person name="Lawrence C."/>
            <person name="Scott J.A."/>
            <person name="Spatafora J.W."/>
            <person name="Turgeon B.G."/>
            <person name="de Wit P.J.G.M."/>
            <person name="Zhong S."/>
            <person name="Goodwin S.B."/>
            <person name="Grigoriev I.V."/>
        </authorList>
    </citation>
    <scope>NUCLEOTIDE SEQUENCE [LARGE SCALE GENOMIC DNA]</scope>
    <source>
        <strain evidence="4">NZE10 / CBS 128990</strain>
    </source>
</reference>
<dbReference type="Proteomes" id="UP000016933">
    <property type="component" value="Unassembled WGS sequence"/>
</dbReference>
<dbReference type="EMBL" id="KB446546">
    <property type="protein sequence ID" value="EME38935.1"/>
    <property type="molecule type" value="Genomic_DNA"/>
</dbReference>
<dbReference type="GO" id="GO:0006897">
    <property type="term" value="P:endocytosis"/>
    <property type="evidence" value="ECO:0007669"/>
    <property type="project" value="TreeGrafter"/>
</dbReference>
<dbReference type="PANTHER" id="PTHR36414">
    <property type="entry name" value="PROTEIN SUR7"/>
    <property type="match status" value="1"/>
</dbReference>
<feature type="compositionally biased region" description="Basic and acidic residues" evidence="1">
    <location>
        <begin position="235"/>
        <end position="256"/>
    </location>
</feature>
<accession>M2YJ18</accession>
<evidence type="ECO:0000256" key="1">
    <source>
        <dbReference type="SAM" id="MobiDB-lite"/>
    </source>
</evidence>
<reference evidence="4" key="1">
    <citation type="journal article" date="2012" name="PLoS Genet.">
        <title>The genomes of the fungal plant pathogens Cladosporium fulvum and Dothistroma septosporum reveal adaptation to different hosts and lifestyles but also signatures of common ancestry.</title>
        <authorList>
            <person name="de Wit P.J.G.M."/>
            <person name="van der Burgt A."/>
            <person name="Oekmen B."/>
            <person name="Stergiopoulos I."/>
            <person name="Abd-Elsalam K.A."/>
            <person name="Aerts A.L."/>
            <person name="Bahkali A.H."/>
            <person name="Beenen H.G."/>
            <person name="Chettri P."/>
            <person name="Cox M.P."/>
            <person name="Datema E."/>
            <person name="de Vries R.P."/>
            <person name="Dhillon B."/>
            <person name="Ganley A.R."/>
            <person name="Griffiths S.A."/>
            <person name="Guo Y."/>
            <person name="Hamelin R.C."/>
            <person name="Henrissat B."/>
            <person name="Kabir M.S."/>
            <person name="Jashni M.K."/>
            <person name="Kema G."/>
            <person name="Klaubauf S."/>
            <person name="Lapidus A."/>
            <person name="Levasseur A."/>
            <person name="Lindquist E."/>
            <person name="Mehrabi R."/>
            <person name="Ohm R.A."/>
            <person name="Owen T.J."/>
            <person name="Salamov A."/>
            <person name="Schwelm A."/>
            <person name="Schijlen E."/>
            <person name="Sun H."/>
            <person name="van den Burg H.A."/>
            <person name="van Ham R.C.H.J."/>
            <person name="Zhang S."/>
            <person name="Goodwin S.B."/>
            <person name="Grigoriev I.V."/>
            <person name="Collemare J."/>
            <person name="Bradshaw R.E."/>
        </authorList>
    </citation>
    <scope>NUCLEOTIDE SEQUENCE [LARGE SCALE GENOMIC DNA]</scope>
    <source>
        <strain evidence="4">NZE10 / CBS 128990</strain>
    </source>
</reference>
<protein>
    <submittedName>
        <fullName evidence="3">Uncharacterized protein</fullName>
    </submittedName>
</protein>
<dbReference type="GO" id="GO:0045121">
    <property type="term" value="C:membrane raft"/>
    <property type="evidence" value="ECO:0007669"/>
    <property type="project" value="TreeGrafter"/>
</dbReference>
<feature type="transmembrane region" description="Helical" evidence="2">
    <location>
        <begin position="153"/>
        <end position="172"/>
    </location>
</feature>
<evidence type="ECO:0000313" key="3">
    <source>
        <dbReference type="EMBL" id="EME38935.1"/>
    </source>
</evidence>
<dbReference type="GO" id="GO:0031505">
    <property type="term" value="P:fungal-type cell wall organization"/>
    <property type="evidence" value="ECO:0007669"/>
    <property type="project" value="TreeGrafter"/>
</dbReference>